<accession>A0A8G2EX67</accession>
<keyword evidence="1" id="KW-1133">Transmembrane helix</keyword>
<keyword evidence="1" id="KW-0472">Membrane</keyword>
<name>A0A8G2EX67_9PROT</name>
<dbReference type="Proteomes" id="UP000198615">
    <property type="component" value="Unassembled WGS sequence"/>
</dbReference>
<gene>
    <name evidence="2" type="ORF">SAMN05660686_00819</name>
</gene>
<feature type="transmembrane region" description="Helical" evidence="1">
    <location>
        <begin position="21"/>
        <end position="40"/>
    </location>
</feature>
<reference evidence="2 3" key="1">
    <citation type="submission" date="2016-10" db="EMBL/GenBank/DDBJ databases">
        <authorList>
            <person name="Varghese N."/>
            <person name="Submissions S."/>
        </authorList>
    </citation>
    <scope>NUCLEOTIDE SEQUENCE [LARGE SCALE GENOMIC DNA]</scope>
    <source>
        <strain evidence="2 3">DSM 18839</strain>
    </source>
</reference>
<comment type="caution">
    <text evidence="2">The sequence shown here is derived from an EMBL/GenBank/DDBJ whole genome shotgun (WGS) entry which is preliminary data.</text>
</comment>
<dbReference type="RefSeq" id="WP_038013917.1">
    <property type="nucleotide sequence ID" value="NZ_FNBW01000002.1"/>
</dbReference>
<dbReference type="EMBL" id="FNBW01000002">
    <property type="protein sequence ID" value="SDF26765.1"/>
    <property type="molecule type" value="Genomic_DNA"/>
</dbReference>
<evidence type="ECO:0000256" key="1">
    <source>
        <dbReference type="SAM" id="Phobius"/>
    </source>
</evidence>
<dbReference type="AlphaFoldDB" id="A0A8G2EX67"/>
<organism evidence="2 3">
    <name type="scientific">Thalassobaculum litoreum DSM 18839</name>
    <dbReference type="NCBI Taxonomy" id="1123362"/>
    <lineage>
        <taxon>Bacteria</taxon>
        <taxon>Pseudomonadati</taxon>
        <taxon>Pseudomonadota</taxon>
        <taxon>Alphaproteobacteria</taxon>
        <taxon>Rhodospirillales</taxon>
        <taxon>Thalassobaculaceae</taxon>
        <taxon>Thalassobaculum</taxon>
    </lineage>
</organism>
<evidence type="ECO:0000313" key="3">
    <source>
        <dbReference type="Proteomes" id="UP000198615"/>
    </source>
</evidence>
<evidence type="ECO:0000313" key="2">
    <source>
        <dbReference type="EMBL" id="SDF26765.1"/>
    </source>
</evidence>
<keyword evidence="1" id="KW-0812">Transmembrane</keyword>
<sequence length="75" mass="8406">MHTHKPPRRSGHGTDDRDYRLLFVLTLPLFLSAAIVAKVLPARWRPWPPSDQSTRSIFAEARAAAGAYLPYAMMG</sequence>
<proteinExistence type="predicted"/>
<protein>
    <submittedName>
        <fullName evidence="2">Uncharacterized protein</fullName>
    </submittedName>
</protein>
<keyword evidence="3" id="KW-1185">Reference proteome</keyword>